<dbReference type="STRING" id="1802443.A2117_00240"/>
<dbReference type="InterPro" id="IPR009012">
    <property type="entry name" value="GrpE_head"/>
</dbReference>
<dbReference type="InterPro" id="IPR000740">
    <property type="entry name" value="GrpE"/>
</dbReference>
<evidence type="ECO:0000256" key="9">
    <source>
        <dbReference type="ARBA" id="ARBA00076414"/>
    </source>
</evidence>
<evidence type="ECO:0000256" key="12">
    <source>
        <dbReference type="RuleBase" id="RU004478"/>
    </source>
</evidence>
<dbReference type="InterPro" id="IPR013805">
    <property type="entry name" value="GrpE_CC"/>
</dbReference>
<organism evidence="13 14">
    <name type="scientific">Candidatus Wildermuthbacteria bacterium GWA2_46_15</name>
    <dbReference type="NCBI Taxonomy" id="1802443"/>
    <lineage>
        <taxon>Bacteria</taxon>
        <taxon>Candidatus Wildermuthiibacteriota</taxon>
    </lineage>
</organism>
<dbReference type="GO" id="GO:0051087">
    <property type="term" value="F:protein-folding chaperone binding"/>
    <property type="evidence" value="ECO:0007669"/>
    <property type="project" value="InterPro"/>
</dbReference>
<dbReference type="Gene3D" id="3.90.20.20">
    <property type="match status" value="1"/>
</dbReference>
<dbReference type="GO" id="GO:0000774">
    <property type="term" value="F:adenyl-nucleotide exchange factor activity"/>
    <property type="evidence" value="ECO:0007669"/>
    <property type="project" value="InterPro"/>
</dbReference>
<dbReference type="PRINTS" id="PR00773">
    <property type="entry name" value="GRPEPROTEIN"/>
</dbReference>
<proteinExistence type="inferred from homology"/>
<comment type="subunit">
    <text evidence="3 10">Homodimer.</text>
</comment>
<evidence type="ECO:0000256" key="1">
    <source>
        <dbReference type="ARBA" id="ARBA00004496"/>
    </source>
</evidence>
<evidence type="ECO:0000313" key="14">
    <source>
        <dbReference type="Proteomes" id="UP000179245"/>
    </source>
</evidence>
<keyword evidence="5 10" id="KW-0346">Stress response</keyword>
<dbReference type="GO" id="GO:0006457">
    <property type="term" value="P:protein folding"/>
    <property type="evidence" value="ECO:0007669"/>
    <property type="project" value="InterPro"/>
</dbReference>
<evidence type="ECO:0000256" key="7">
    <source>
        <dbReference type="ARBA" id="ARBA00053401"/>
    </source>
</evidence>
<evidence type="ECO:0000256" key="6">
    <source>
        <dbReference type="ARBA" id="ARBA00023186"/>
    </source>
</evidence>
<comment type="caution">
    <text evidence="13">The sequence shown here is derived from an EMBL/GenBank/DDBJ whole genome shotgun (WGS) entry which is preliminary data.</text>
</comment>
<comment type="function">
    <text evidence="7 10 11">Participates actively in the response to hyperosmotic and heat shock by preventing the aggregation of stress-denatured proteins, in association with DnaK and GrpE. It is the nucleotide exchange factor for DnaK and may function as a thermosensor. Unfolded proteins bind initially to DnaJ; upon interaction with the DnaJ-bound protein, DnaK hydrolyzes its bound ATP, resulting in the formation of a stable complex. GrpE releases ADP from DnaK; ATP binding to DnaK triggers the release of the substrate protein, thus completing the reaction cycle. Several rounds of ATP-dependent interactions between DnaJ, DnaK and GrpE are required for fully efficient folding.</text>
</comment>
<dbReference type="SUPFAM" id="SSF58014">
    <property type="entry name" value="Coiled-coil domain of nucleotide exchange factor GrpE"/>
    <property type="match status" value="1"/>
</dbReference>
<dbReference type="PANTHER" id="PTHR21237:SF23">
    <property type="entry name" value="GRPE PROTEIN HOMOLOG, MITOCHONDRIAL"/>
    <property type="match status" value="1"/>
</dbReference>
<dbReference type="CDD" id="cd00446">
    <property type="entry name" value="GrpE"/>
    <property type="match status" value="1"/>
</dbReference>
<evidence type="ECO:0000256" key="11">
    <source>
        <dbReference type="RuleBase" id="RU000639"/>
    </source>
</evidence>
<evidence type="ECO:0000256" key="3">
    <source>
        <dbReference type="ARBA" id="ARBA00011738"/>
    </source>
</evidence>
<gene>
    <name evidence="10" type="primary">grpE</name>
    <name evidence="13" type="ORF">A2117_00240</name>
</gene>
<evidence type="ECO:0000256" key="4">
    <source>
        <dbReference type="ARBA" id="ARBA00022490"/>
    </source>
</evidence>
<comment type="subcellular location">
    <subcellularLocation>
        <location evidence="1 10">Cytoplasm</location>
    </subcellularLocation>
</comment>
<name>A0A1G2QPE8_9BACT</name>
<dbReference type="Proteomes" id="UP000179245">
    <property type="component" value="Unassembled WGS sequence"/>
</dbReference>
<dbReference type="GO" id="GO:0005737">
    <property type="term" value="C:cytoplasm"/>
    <property type="evidence" value="ECO:0007669"/>
    <property type="project" value="UniProtKB-SubCell"/>
</dbReference>
<evidence type="ECO:0000256" key="2">
    <source>
        <dbReference type="ARBA" id="ARBA00009054"/>
    </source>
</evidence>
<protein>
    <recommendedName>
        <fullName evidence="8 10">Protein GrpE</fullName>
    </recommendedName>
    <alternativeName>
        <fullName evidence="9 10">HSP-70 cofactor</fullName>
    </alternativeName>
</protein>
<dbReference type="HAMAP" id="MF_01151">
    <property type="entry name" value="GrpE"/>
    <property type="match status" value="1"/>
</dbReference>
<dbReference type="Gene3D" id="2.30.22.10">
    <property type="entry name" value="Head domain of nucleotide exchange factor GrpE"/>
    <property type="match status" value="1"/>
</dbReference>
<evidence type="ECO:0000313" key="13">
    <source>
        <dbReference type="EMBL" id="OHA61979.1"/>
    </source>
</evidence>
<accession>A0A1G2QPE8</accession>
<comment type="similarity">
    <text evidence="2 10 12">Belongs to the GrpE family.</text>
</comment>
<dbReference type="GO" id="GO:0051082">
    <property type="term" value="F:unfolded protein binding"/>
    <property type="evidence" value="ECO:0007669"/>
    <property type="project" value="TreeGrafter"/>
</dbReference>
<keyword evidence="4 10" id="KW-0963">Cytoplasm</keyword>
<keyword evidence="6 10" id="KW-0143">Chaperone</keyword>
<dbReference type="PANTHER" id="PTHR21237">
    <property type="entry name" value="GRPE PROTEIN"/>
    <property type="match status" value="1"/>
</dbReference>
<reference evidence="13 14" key="1">
    <citation type="journal article" date="2016" name="Nat. Commun.">
        <title>Thousands of microbial genomes shed light on interconnected biogeochemical processes in an aquifer system.</title>
        <authorList>
            <person name="Anantharaman K."/>
            <person name="Brown C.T."/>
            <person name="Hug L.A."/>
            <person name="Sharon I."/>
            <person name="Castelle C.J."/>
            <person name="Probst A.J."/>
            <person name="Thomas B.C."/>
            <person name="Singh A."/>
            <person name="Wilkins M.J."/>
            <person name="Karaoz U."/>
            <person name="Brodie E.L."/>
            <person name="Williams K.H."/>
            <person name="Hubbard S.S."/>
            <person name="Banfield J.F."/>
        </authorList>
    </citation>
    <scope>NUCLEOTIDE SEQUENCE [LARGE SCALE GENOMIC DNA]</scope>
</reference>
<dbReference type="EMBL" id="MHTO01000025">
    <property type="protein sequence ID" value="OHA61979.1"/>
    <property type="molecule type" value="Genomic_DNA"/>
</dbReference>
<evidence type="ECO:0000256" key="5">
    <source>
        <dbReference type="ARBA" id="ARBA00023016"/>
    </source>
</evidence>
<dbReference type="FunFam" id="2.30.22.10:FF:000001">
    <property type="entry name" value="Protein GrpE"/>
    <property type="match status" value="1"/>
</dbReference>
<dbReference type="PROSITE" id="PS01071">
    <property type="entry name" value="GRPE"/>
    <property type="match status" value="1"/>
</dbReference>
<dbReference type="AlphaFoldDB" id="A0A1G2QPE8"/>
<evidence type="ECO:0000256" key="8">
    <source>
        <dbReference type="ARBA" id="ARBA00072274"/>
    </source>
</evidence>
<dbReference type="GO" id="GO:0042803">
    <property type="term" value="F:protein homodimerization activity"/>
    <property type="evidence" value="ECO:0007669"/>
    <property type="project" value="InterPro"/>
</dbReference>
<sequence length="166" mass="19412">MPTEDTEELPLNEVERSLEECQKQRDEYLAGWQRARADFLNYKKEEIERLKGFINYASEETILKVLPLLDNLYLAEKNLPENLKNDDYVKGLLQTKTLFENFLKEQGIAPIEVLGKKFDPNLHEVIEEVEVKDQEPGIIVEEIQKGYLIQERLLRPAKVKITKPEV</sequence>
<dbReference type="SUPFAM" id="SSF51064">
    <property type="entry name" value="Head domain of nucleotide exchange factor GrpE"/>
    <property type="match status" value="1"/>
</dbReference>
<evidence type="ECO:0000256" key="10">
    <source>
        <dbReference type="HAMAP-Rule" id="MF_01151"/>
    </source>
</evidence>
<dbReference type="Pfam" id="PF01025">
    <property type="entry name" value="GrpE"/>
    <property type="match status" value="1"/>
</dbReference>